<name>A0A9P0KAR9_ACAOB</name>
<dbReference type="EMBL" id="CAKOFQ010006740">
    <property type="protein sequence ID" value="CAH1966966.1"/>
    <property type="molecule type" value="Genomic_DNA"/>
</dbReference>
<protein>
    <submittedName>
        <fullName evidence="2">Uncharacterized protein</fullName>
    </submittedName>
</protein>
<reference evidence="2" key="1">
    <citation type="submission" date="2022-03" db="EMBL/GenBank/DDBJ databases">
        <authorList>
            <person name="Sayadi A."/>
        </authorList>
    </citation>
    <scope>NUCLEOTIDE SEQUENCE</scope>
</reference>
<dbReference type="Proteomes" id="UP001152888">
    <property type="component" value="Unassembled WGS sequence"/>
</dbReference>
<keyword evidence="1" id="KW-0732">Signal</keyword>
<proteinExistence type="predicted"/>
<evidence type="ECO:0000256" key="1">
    <source>
        <dbReference type="SAM" id="SignalP"/>
    </source>
</evidence>
<dbReference type="AlphaFoldDB" id="A0A9P0KAR9"/>
<evidence type="ECO:0000313" key="2">
    <source>
        <dbReference type="EMBL" id="CAH1966966.1"/>
    </source>
</evidence>
<organism evidence="2 3">
    <name type="scientific">Acanthoscelides obtectus</name>
    <name type="common">Bean weevil</name>
    <name type="synonym">Bruchus obtectus</name>
    <dbReference type="NCBI Taxonomy" id="200917"/>
    <lineage>
        <taxon>Eukaryota</taxon>
        <taxon>Metazoa</taxon>
        <taxon>Ecdysozoa</taxon>
        <taxon>Arthropoda</taxon>
        <taxon>Hexapoda</taxon>
        <taxon>Insecta</taxon>
        <taxon>Pterygota</taxon>
        <taxon>Neoptera</taxon>
        <taxon>Endopterygota</taxon>
        <taxon>Coleoptera</taxon>
        <taxon>Polyphaga</taxon>
        <taxon>Cucujiformia</taxon>
        <taxon>Chrysomeloidea</taxon>
        <taxon>Chrysomelidae</taxon>
        <taxon>Bruchinae</taxon>
        <taxon>Bruchini</taxon>
        <taxon>Acanthoscelides</taxon>
    </lineage>
</organism>
<comment type="caution">
    <text evidence="2">The sequence shown here is derived from an EMBL/GenBank/DDBJ whole genome shotgun (WGS) entry which is preliminary data.</text>
</comment>
<feature type="chain" id="PRO_5040426447" evidence="1">
    <location>
        <begin position="27"/>
        <end position="76"/>
    </location>
</feature>
<feature type="signal peptide" evidence="1">
    <location>
        <begin position="1"/>
        <end position="26"/>
    </location>
</feature>
<keyword evidence="3" id="KW-1185">Reference proteome</keyword>
<accession>A0A9P0KAR9</accession>
<sequence>MKTYFIIFVATCVLVGNLVEIEASCAEPKCEGIQCAPVKCTLPEKEHRDPCRCCPFCADNPPAYWLLSIFLNIMMY</sequence>
<dbReference type="OrthoDB" id="6701897at2759"/>
<evidence type="ECO:0000313" key="3">
    <source>
        <dbReference type="Proteomes" id="UP001152888"/>
    </source>
</evidence>
<gene>
    <name evidence="2" type="ORF">ACAOBT_LOCUS7155</name>
</gene>